<dbReference type="PROSITE" id="PS51257">
    <property type="entry name" value="PROKAR_LIPOPROTEIN"/>
    <property type="match status" value="1"/>
</dbReference>
<evidence type="ECO:0000313" key="3">
    <source>
        <dbReference type="EMBL" id="MXV16396.1"/>
    </source>
</evidence>
<dbReference type="SMART" id="SM00754">
    <property type="entry name" value="CHRD"/>
    <property type="match status" value="1"/>
</dbReference>
<keyword evidence="4" id="KW-1185">Reference proteome</keyword>
<organism evidence="3 4">
    <name type="scientific">Hufsiella ginkgonis</name>
    <dbReference type="NCBI Taxonomy" id="2695274"/>
    <lineage>
        <taxon>Bacteria</taxon>
        <taxon>Pseudomonadati</taxon>
        <taxon>Bacteroidota</taxon>
        <taxon>Sphingobacteriia</taxon>
        <taxon>Sphingobacteriales</taxon>
        <taxon>Sphingobacteriaceae</taxon>
        <taxon>Hufsiella</taxon>
    </lineage>
</organism>
<reference evidence="3 4" key="1">
    <citation type="submission" date="2019-11" db="EMBL/GenBank/DDBJ databases">
        <title>Pedobacter sp. HMF7056 Genome sequencing and assembly.</title>
        <authorList>
            <person name="Kang H."/>
            <person name="Kim H."/>
            <person name="Joh K."/>
        </authorList>
    </citation>
    <scope>NUCLEOTIDE SEQUENCE [LARGE SCALE GENOMIC DNA]</scope>
    <source>
        <strain evidence="3 4">HMF7056</strain>
    </source>
</reference>
<sequence>MKRNMIFTLFLLTGMLCACTKGGDIDSLAGDNYTIQGAADTKQLVPAANGTAAATFSGIYSTDANVLTFTLGWTGLWTTAATDVITGISFYGPAAAGTNGTLARTISYVNSTSFTGTVSLSLSGNNGLTAAQREDLLAGKWYYLVCTQKFPGGIVRGQLGVLKQ</sequence>
<evidence type="ECO:0000313" key="4">
    <source>
        <dbReference type="Proteomes" id="UP000451233"/>
    </source>
</evidence>
<gene>
    <name evidence="3" type="ORF">GS398_13865</name>
</gene>
<dbReference type="Pfam" id="PF07452">
    <property type="entry name" value="CHRD"/>
    <property type="match status" value="1"/>
</dbReference>
<protein>
    <submittedName>
        <fullName evidence="3">CHRD domain-containing protein</fullName>
    </submittedName>
</protein>
<feature type="signal peptide" evidence="1">
    <location>
        <begin position="1"/>
        <end position="18"/>
    </location>
</feature>
<accession>A0A7K1Y143</accession>
<dbReference type="RefSeq" id="WP_160907392.1">
    <property type="nucleotide sequence ID" value="NZ_WVHS01000003.1"/>
</dbReference>
<evidence type="ECO:0000256" key="1">
    <source>
        <dbReference type="SAM" id="SignalP"/>
    </source>
</evidence>
<comment type="caution">
    <text evidence="3">The sequence shown here is derived from an EMBL/GenBank/DDBJ whole genome shotgun (WGS) entry which is preliminary data.</text>
</comment>
<feature type="domain" description="CHRD" evidence="2">
    <location>
        <begin position="33"/>
        <end position="161"/>
    </location>
</feature>
<dbReference type="AlphaFoldDB" id="A0A7K1Y143"/>
<evidence type="ECO:0000259" key="2">
    <source>
        <dbReference type="SMART" id="SM00754"/>
    </source>
</evidence>
<feature type="chain" id="PRO_5029808359" evidence="1">
    <location>
        <begin position="19"/>
        <end position="164"/>
    </location>
</feature>
<dbReference type="Proteomes" id="UP000451233">
    <property type="component" value="Unassembled WGS sequence"/>
</dbReference>
<keyword evidence="1" id="KW-0732">Signal</keyword>
<dbReference type="InterPro" id="IPR010895">
    <property type="entry name" value="CHRD"/>
</dbReference>
<proteinExistence type="predicted"/>
<dbReference type="EMBL" id="WVHS01000003">
    <property type="protein sequence ID" value="MXV16396.1"/>
    <property type="molecule type" value="Genomic_DNA"/>
</dbReference>
<name>A0A7K1Y143_9SPHI</name>